<evidence type="ECO:0008006" key="3">
    <source>
        <dbReference type="Google" id="ProtNLM"/>
    </source>
</evidence>
<reference evidence="1 2" key="1">
    <citation type="journal article" date="2016" name="Sci. Rep.">
        <title>Complete genome sequence and transcriptomic analysis of a novel marine strain Bacillus weihaiensis reveals the mechanism of brown algae degradation.</title>
        <authorList>
            <person name="Zhu Y."/>
            <person name="Chen P."/>
            <person name="Bao Y."/>
            <person name="Men Y."/>
            <person name="Zeng Y."/>
            <person name="Yang J."/>
            <person name="Sun J."/>
            <person name="Sun Y."/>
        </authorList>
    </citation>
    <scope>NUCLEOTIDE SEQUENCE [LARGE SCALE GENOMIC DNA]</scope>
    <source>
        <strain evidence="1 2">Alg07</strain>
    </source>
</reference>
<proteinExistence type="predicted"/>
<dbReference type="KEGG" id="bwh:A9C19_08180"/>
<organism evidence="1 2">
    <name type="scientific">Bacillus weihaiensis</name>
    <dbReference type="NCBI Taxonomy" id="1547283"/>
    <lineage>
        <taxon>Bacteria</taxon>
        <taxon>Bacillati</taxon>
        <taxon>Bacillota</taxon>
        <taxon>Bacilli</taxon>
        <taxon>Bacillales</taxon>
        <taxon>Bacillaceae</taxon>
        <taxon>Bacillus</taxon>
    </lineage>
</organism>
<dbReference type="Proteomes" id="UP000181936">
    <property type="component" value="Chromosome"/>
</dbReference>
<sequence>MGGYPLVYSLLNKSRTYTFDITVFQTPFYGSTRGYKEVYRLDVEGNSHEIVIQKVFRMFNVVDCIPNDYKGRFMSTGDILLIDQGRHGQYYYKLTSGGWEKINRIQVK</sequence>
<dbReference type="EMBL" id="CP016020">
    <property type="protein sequence ID" value="APH04727.1"/>
    <property type="molecule type" value="Genomic_DNA"/>
</dbReference>
<name>A0A1L3MQW1_9BACI</name>
<protein>
    <recommendedName>
        <fullName evidence="3">YodL-like protein</fullName>
    </recommendedName>
</protein>
<evidence type="ECO:0000313" key="2">
    <source>
        <dbReference type="Proteomes" id="UP000181936"/>
    </source>
</evidence>
<accession>A0A1L3MQW1</accession>
<dbReference type="OrthoDB" id="2894333at2"/>
<evidence type="ECO:0000313" key="1">
    <source>
        <dbReference type="EMBL" id="APH04727.1"/>
    </source>
</evidence>
<dbReference type="AlphaFoldDB" id="A0A1L3MQW1"/>
<gene>
    <name evidence="1" type="ORF">A9C19_08180</name>
</gene>
<keyword evidence="2" id="KW-1185">Reference proteome</keyword>